<dbReference type="InterPro" id="IPR013657">
    <property type="entry name" value="SCL35B1-4/HUT1"/>
</dbReference>
<evidence type="ECO:0000256" key="8">
    <source>
        <dbReference type="ARBA" id="ARBA00023136"/>
    </source>
</evidence>
<feature type="transmembrane region" description="Helical" evidence="10">
    <location>
        <begin position="234"/>
        <end position="258"/>
    </location>
</feature>
<dbReference type="FunCoup" id="G7E2Y7">
    <property type="interactions" value="336"/>
</dbReference>
<dbReference type="GO" id="GO:0000139">
    <property type="term" value="C:Golgi membrane"/>
    <property type="evidence" value="ECO:0007669"/>
    <property type="project" value="TreeGrafter"/>
</dbReference>
<reference evidence="11 12" key="1">
    <citation type="journal article" date="2011" name="J. Gen. Appl. Microbiol.">
        <title>Draft genome sequencing of the enigmatic basidiomycete Mixia osmundae.</title>
        <authorList>
            <person name="Nishida H."/>
            <person name="Nagatsuka Y."/>
            <person name="Sugiyama J."/>
        </authorList>
    </citation>
    <scope>NUCLEOTIDE SEQUENCE [LARGE SCALE GENOMIC DNA]</scope>
    <source>
        <strain evidence="12">CBS 9802 / IAM 14324 / JCM 22182 / KY 12970</strain>
    </source>
</reference>
<dbReference type="eggNOG" id="KOG1581">
    <property type="taxonomic scope" value="Eukaryota"/>
</dbReference>
<dbReference type="InterPro" id="IPR037185">
    <property type="entry name" value="EmrE-like"/>
</dbReference>
<accession>G7E2Y7</accession>
<comment type="subcellular location">
    <subcellularLocation>
        <location evidence="1">Endoplasmic reticulum membrane</location>
        <topology evidence="1">Multi-pass membrane protein</topology>
    </subcellularLocation>
</comment>
<feature type="transmembrane region" description="Helical" evidence="10">
    <location>
        <begin position="306"/>
        <end position="330"/>
    </location>
</feature>
<dbReference type="HOGENOM" id="CLU_036019_0_0_1"/>
<reference evidence="11 12" key="2">
    <citation type="journal article" date="2012" name="Open Biol.">
        <title>Characteristics of nucleosomes and linker DNA regions on the genome of the basidiomycete Mixia osmundae revealed by mono- and dinucleosome mapping.</title>
        <authorList>
            <person name="Nishida H."/>
            <person name="Kondo S."/>
            <person name="Matsumoto T."/>
            <person name="Suzuki Y."/>
            <person name="Yoshikawa H."/>
            <person name="Taylor T.D."/>
            <person name="Sugiyama J."/>
        </authorList>
    </citation>
    <scope>NUCLEOTIDE SEQUENCE [LARGE SCALE GENOMIC DNA]</scope>
    <source>
        <strain evidence="12">CBS 9802 / IAM 14324 / JCM 22182 / KY 12970</strain>
    </source>
</reference>
<evidence type="ECO:0000256" key="1">
    <source>
        <dbReference type="ARBA" id="ARBA00004477"/>
    </source>
</evidence>
<keyword evidence="5 10" id="KW-0812">Transmembrane</keyword>
<dbReference type="RefSeq" id="XP_014571147.1">
    <property type="nucleotide sequence ID" value="XM_014715661.1"/>
</dbReference>
<evidence type="ECO:0000256" key="6">
    <source>
        <dbReference type="ARBA" id="ARBA00022824"/>
    </source>
</evidence>
<evidence type="ECO:0000256" key="10">
    <source>
        <dbReference type="SAM" id="Phobius"/>
    </source>
</evidence>
<dbReference type="OMA" id="CGAIGQV"/>
<feature type="transmembrane region" description="Helical" evidence="10">
    <location>
        <begin position="336"/>
        <end position="355"/>
    </location>
</feature>
<evidence type="ECO:0000256" key="4">
    <source>
        <dbReference type="ARBA" id="ARBA00022597"/>
    </source>
</evidence>
<feature type="transmembrane region" description="Helical" evidence="10">
    <location>
        <begin position="162"/>
        <end position="180"/>
    </location>
</feature>
<keyword evidence="8 10" id="KW-0472">Membrane</keyword>
<dbReference type="Pfam" id="PF08449">
    <property type="entry name" value="UAA"/>
    <property type="match status" value="1"/>
</dbReference>
<keyword evidence="6" id="KW-0256">Endoplasmic reticulum</keyword>
<sequence>MTVLRLAVSVVGIYVSFLSWALVQERLSTTPYNDPAGGKPRYFRSVIFLNTVQSTLSALSALLYLLWRRNASTRSFSELVGLSTSTPQENGHAQSAKKTDDKRIQHLVLRYLQCSILNSLASPFGFASLRHISYPTMILGKSCKLVPVMLMNIVLYRRKFAVHKYLVVGMVTLGISLFMLCQPVDAHKKSKGAAQSSLFGLCLLLINLLIDGATNSTQDEIFSKYKINGTQMMFCMNVLSTLLTSFILVVPLPAIPVLNPQGGGATEGAAALAFIRSHPGVLTDILLFSLAGAIGQIFIFDTLEHFGSLTLVTITVTRKLFTMLLSVFVFKHKLAFGQWVGVGVVFAGIAVEAQVKRNASRAKKIVQEQEKAKLKEI</sequence>
<dbReference type="PANTHER" id="PTHR10778">
    <property type="entry name" value="SOLUTE CARRIER FAMILY 35 MEMBER B"/>
    <property type="match status" value="1"/>
</dbReference>
<keyword evidence="7 10" id="KW-1133">Transmembrane helix</keyword>
<dbReference type="OrthoDB" id="1601at2759"/>
<evidence type="ECO:0000256" key="7">
    <source>
        <dbReference type="ARBA" id="ARBA00022989"/>
    </source>
</evidence>
<name>G7E2Y7_MIXOS</name>
<comment type="caution">
    <text evidence="11">The sequence shown here is derived from an EMBL/GenBank/DDBJ whole genome shotgun (WGS) entry which is preliminary data.</text>
</comment>
<evidence type="ECO:0000313" key="11">
    <source>
        <dbReference type="EMBL" id="GAA97168.1"/>
    </source>
</evidence>
<feature type="transmembrane region" description="Helical" evidence="10">
    <location>
        <begin position="107"/>
        <end position="126"/>
    </location>
</feature>
<keyword evidence="3" id="KW-0813">Transport</keyword>
<keyword evidence="12" id="KW-1185">Reference proteome</keyword>
<organism evidence="11 12">
    <name type="scientific">Mixia osmundae (strain CBS 9802 / IAM 14324 / JCM 22182 / KY 12970)</name>
    <dbReference type="NCBI Taxonomy" id="764103"/>
    <lineage>
        <taxon>Eukaryota</taxon>
        <taxon>Fungi</taxon>
        <taxon>Dikarya</taxon>
        <taxon>Basidiomycota</taxon>
        <taxon>Pucciniomycotina</taxon>
        <taxon>Mixiomycetes</taxon>
        <taxon>Mixiales</taxon>
        <taxon>Mixiaceae</taxon>
        <taxon>Mixia</taxon>
    </lineage>
</organism>
<evidence type="ECO:0000256" key="2">
    <source>
        <dbReference type="ARBA" id="ARBA00010694"/>
    </source>
</evidence>
<dbReference type="AlphaFoldDB" id="G7E2Y7"/>
<feature type="transmembrane region" description="Helical" evidence="10">
    <location>
        <begin position="45"/>
        <end position="67"/>
    </location>
</feature>
<protein>
    <recommendedName>
        <fullName evidence="9">UDP-galactose transporter homolog 1</fullName>
    </recommendedName>
</protein>
<evidence type="ECO:0000313" key="12">
    <source>
        <dbReference type="Proteomes" id="UP000009131"/>
    </source>
</evidence>
<dbReference type="PANTHER" id="PTHR10778:SF10">
    <property type="entry name" value="SOLUTE CARRIER FAMILY 35 MEMBER B1"/>
    <property type="match status" value="1"/>
</dbReference>
<gene>
    <name evidence="11" type="primary">Mo03844</name>
    <name evidence="11" type="ORF">E5Q_03844</name>
</gene>
<dbReference type="InParanoid" id="G7E2Y7"/>
<feature type="transmembrane region" description="Helical" evidence="10">
    <location>
        <begin position="132"/>
        <end position="155"/>
    </location>
</feature>
<dbReference type="Proteomes" id="UP000009131">
    <property type="component" value="Unassembled WGS sequence"/>
</dbReference>
<dbReference type="STRING" id="764103.G7E2Y7"/>
<keyword evidence="4" id="KW-0762">Sugar transport</keyword>
<dbReference type="GO" id="GO:0005789">
    <property type="term" value="C:endoplasmic reticulum membrane"/>
    <property type="evidence" value="ECO:0007669"/>
    <property type="project" value="UniProtKB-SubCell"/>
</dbReference>
<dbReference type="EMBL" id="BABT02000117">
    <property type="protein sequence ID" value="GAA97168.1"/>
    <property type="molecule type" value="Genomic_DNA"/>
</dbReference>
<evidence type="ECO:0000256" key="9">
    <source>
        <dbReference type="ARBA" id="ARBA00041103"/>
    </source>
</evidence>
<comment type="similarity">
    <text evidence="2">Belongs to the nucleotide-sugar transporter family. SLC35B subfamily.</text>
</comment>
<evidence type="ECO:0000256" key="5">
    <source>
        <dbReference type="ARBA" id="ARBA00022692"/>
    </source>
</evidence>
<evidence type="ECO:0000256" key="3">
    <source>
        <dbReference type="ARBA" id="ARBA00022448"/>
    </source>
</evidence>
<feature type="transmembrane region" description="Helical" evidence="10">
    <location>
        <begin position="278"/>
        <end position="299"/>
    </location>
</feature>
<feature type="transmembrane region" description="Helical" evidence="10">
    <location>
        <begin position="192"/>
        <end position="213"/>
    </location>
</feature>
<dbReference type="GO" id="GO:0005459">
    <property type="term" value="F:UDP-galactose transmembrane transporter activity"/>
    <property type="evidence" value="ECO:0007669"/>
    <property type="project" value="TreeGrafter"/>
</dbReference>
<dbReference type="SUPFAM" id="SSF103481">
    <property type="entry name" value="Multidrug resistance efflux transporter EmrE"/>
    <property type="match status" value="1"/>
</dbReference>
<proteinExistence type="inferred from homology"/>
<dbReference type="GO" id="GO:0005460">
    <property type="term" value="F:UDP-glucose transmembrane transporter activity"/>
    <property type="evidence" value="ECO:0007669"/>
    <property type="project" value="TreeGrafter"/>
</dbReference>